<dbReference type="RefSeq" id="WP_148894763.1">
    <property type="nucleotide sequence ID" value="NZ_VNIB01000002.1"/>
</dbReference>
<feature type="coiled-coil region" evidence="3">
    <location>
        <begin position="333"/>
        <end position="387"/>
    </location>
</feature>
<comment type="catalytic activity">
    <reaction evidence="2">
        <text>2 GTP = 3',3'-c-di-GMP + 2 diphosphate</text>
        <dbReference type="Rhea" id="RHEA:24898"/>
        <dbReference type="ChEBI" id="CHEBI:33019"/>
        <dbReference type="ChEBI" id="CHEBI:37565"/>
        <dbReference type="ChEBI" id="CHEBI:58805"/>
        <dbReference type="EC" id="2.7.7.65"/>
    </reaction>
</comment>
<dbReference type="GO" id="GO:0007165">
    <property type="term" value="P:signal transduction"/>
    <property type="evidence" value="ECO:0007669"/>
    <property type="project" value="InterPro"/>
</dbReference>
<dbReference type="CDD" id="cd06225">
    <property type="entry name" value="HAMP"/>
    <property type="match status" value="1"/>
</dbReference>
<evidence type="ECO:0000259" key="5">
    <source>
        <dbReference type="PROSITE" id="PS50885"/>
    </source>
</evidence>
<dbReference type="PANTHER" id="PTHR45138:SF9">
    <property type="entry name" value="DIGUANYLATE CYCLASE DGCM-RELATED"/>
    <property type="match status" value="1"/>
</dbReference>
<dbReference type="InterPro" id="IPR050469">
    <property type="entry name" value="Diguanylate_Cyclase"/>
</dbReference>
<dbReference type="InterPro" id="IPR043128">
    <property type="entry name" value="Rev_trsase/Diguanyl_cyclase"/>
</dbReference>
<dbReference type="GO" id="GO:0005886">
    <property type="term" value="C:plasma membrane"/>
    <property type="evidence" value="ECO:0007669"/>
    <property type="project" value="TreeGrafter"/>
</dbReference>
<evidence type="ECO:0000313" key="8">
    <source>
        <dbReference type="Proteomes" id="UP000324159"/>
    </source>
</evidence>
<comment type="caution">
    <text evidence="7">The sequence shown here is derived from an EMBL/GenBank/DDBJ whole genome shotgun (WGS) entry which is preliminary data.</text>
</comment>
<dbReference type="SMART" id="SM00267">
    <property type="entry name" value="GGDEF"/>
    <property type="match status" value="1"/>
</dbReference>
<dbReference type="PANTHER" id="PTHR45138">
    <property type="entry name" value="REGULATORY COMPONENTS OF SENSORY TRANSDUCTION SYSTEM"/>
    <property type="match status" value="1"/>
</dbReference>
<dbReference type="GO" id="GO:1902201">
    <property type="term" value="P:negative regulation of bacterial-type flagellum-dependent cell motility"/>
    <property type="evidence" value="ECO:0007669"/>
    <property type="project" value="TreeGrafter"/>
</dbReference>
<evidence type="ECO:0000256" key="4">
    <source>
        <dbReference type="SAM" id="Phobius"/>
    </source>
</evidence>
<sequence>MTGGILQRLRNLPLSGRILAPFFILLVLLGVIATLGVVYQTRKTLSDTIDSNLLAMQSTIEQAIRDREARLRSESALVSAMLEQGIDLSSLHDRKILQDMNRHRFRVLTPTDIVHTENRELRQLFKHAGKSGRERIRFLNDDRTGPALVLVRPFQTNDGHSRFLLGTEPLGKPFLSRLMRNLQGRCFLFDYNGRYLSGTTGTVPPIRLDNQQIAEISAGKKLVVPTGWERYQLFAVPLGTTDMVILAVGISTIGLTTLAGNLALGSSLTLAAALLFSGLFFSRHIRRLLAPVRELAKATETISAGNFQIEIPVRSEDELGILTRSFNTMVRQLDILYQEKIAKERELATLDQEKHYKEILEAKNAEIERVNRELRKRLKEMSALMELNRAMTSSLDLDILFERMLATIIDQFLCDRVVLFTYNPGNEELLVRKAHGIDQDLLRGVSFSLGEGITGKAALAQKIIYVADLQKDERTLGYKGRHHSRGSMVAIPLVVKQRLVGVLNLHKIETDAFSGEELKLLQAIANQAAISIDNSQLFEKARDLSNTDELTGLANRRHFQMILKREAAQARRFHSHFSLIMADIDHFKAFNDTHGHLKGDIVLKKVADILLQNTRGIDLVGRFGGEEFVILLPKTDKAGAEAAAEKLRSHILAENFPGEEKSQPGGCLTLSLGIAEYPGDSTDIYELLDMADRALYRAKENGRNCVVSWREEIHAVS</sequence>
<dbReference type="Gene3D" id="3.30.450.40">
    <property type="match status" value="1"/>
</dbReference>
<reference evidence="7 8" key="1">
    <citation type="submission" date="2019-07" db="EMBL/GenBank/DDBJ databases">
        <title>Genomic Encyclopedia of Type Strains, Phase IV (KMG-IV): sequencing the most valuable type-strain genomes for metagenomic binning, comparative biology and taxonomic classification.</title>
        <authorList>
            <person name="Goeker M."/>
        </authorList>
    </citation>
    <scope>NUCLEOTIDE SEQUENCE [LARGE SCALE GENOMIC DNA]</scope>
    <source>
        <strain evidence="7 8">SS015</strain>
    </source>
</reference>
<dbReference type="PROSITE" id="PS50887">
    <property type="entry name" value="GGDEF"/>
    <property type="match status" value="1"/>
</dbReference>
<keyword evidence="4" id="KW-0472">Membrane</keyword>
<dbReference type="PROSITE" id="PS50885">
    <property type="entry name" value="HAMP"/>
    <property type="match status" value="1"/>
</dbReference>
<dbReference type="Pfam" id="PF01590">
    <property type="entry name" value="GAF"/>
    <property type="match status" value="1"/>
</dbReference>
<feature type="domain" description="GGDEF" evidence="6">
    <location>
        <begin position="575"/>
        <end position="711"/>
    </location>
</feature>
<dbReference type="SUPFAM" id="SSF55073">
    <property type="entry name" value="Nucleotide cyclase"/>
    <property type="match status" value="1"/>
</dbReference>
<dbReference type="Gene3D" id="3.30.70.270">
    <property type="match status" value="1"/>
</dbReference>
<feature type="domain" description="HAMP" evidence="5">
    <location>
        <begin position="286"/>
        <end position="338"/>
    </location>
</feature>
<dbReference type="InterPro" id="IPR003018">
    <property type="entry name" value="GAF"/>
</dbReference>
<feature type="transmembrane region" description="Helical" evidence="4">
    <location>
        <begin position="262"/>
        <end position="281"/>
    </location>
</feature>
<dbReference type="Proteomes" id="UP000324159">
    <property type="component" value="Unassembled WGS sequence"/>
</dbReference>
<dbReference type="Gene3D" id="6.10.340.10">
    <property type="match status" value="1"/>
</dbReference>
<dbReference type="AlphaFoldDB" id="A0A5D3WKM6"/>
<evidence type="ECO:0000256" key="1">
    <source>
        <dbReference type="ARBA" id="ARBA00012528"/>
    </source>
</evidence>
<dbReference type="EMBL" id="VNIB01000002">
    <property type="protein sequence ID" value="TYO99554.1"/>
    <property type="molecule type" value="Genomic_DNA"/>
</dbReference>
<dbReference type="InterPro" id="IPR029016">
    <property type="entry name" value="GAF-like_dom_sf"/>
</dbReference>
<name>A0A5D3WKM6_9BACT</name>
<dbReference type="SMART" id="SM00065">
    <property type="entry name" value="GAF"/>
    <property type="match status" value="1"/>
</dbReference>
<dbReference type="GO" id="GO:0043709">
    <property type="term" value="P:cell adhesion involved in single-species biofilm formation"/>
    <property type="evidence" value="ECO:0007669"/>
    <property type="project" value="TreeGrafter"/>
</dbReference>
<dbReference type="SUPFAM" id="SSF55781">
    <property type="entry name" value="GAF domain-like"/>
    <property type="match status" value="1"/>
</dbReference>
<evidence type="ECO:0000259" key="6">
    <source>
        <dbReference type="PROSITE" id="PS50887"/>
    </source>
</evidence>
<evidence type="ECO:0000313" key="7">
    <source>
        <dbReference type="EMBL" id="TYO99554.1"/>
    </source>
</evidence>
<dbReference type="GO" id="GO:0052621">
    <property type="term" value="F:diguanylate cyclase activity"/>
    <property type="evidence" value="ECO:0007669"/>
    <property type="project" value="UniProtKB-EC"/>
</dbReference>
<dbReference type="OrthoDB" id="9759607at2"/>
<dbReference type="EC" id="2.7.7.65" evidence="1"/>
<dbReference type="InterPro" id="IPR029787">
    <property type="entry name" value="Nucleotide_cyclase"/>
</dbReference>
<accession>A0A5D3WKM6</accession>
<dbReference type="CDD" id="cd01949">
    <property type="entry name" value="GGDEF"/>
    <property type="match status" value="1"/>
</dbReference>
<dbReference type="InterPro" id="IPR000160">
    <property type="entry name" value="GGDEF_dom"/>
</dbReference>
<keyword evidence="4" id="KW-1133">Transmembrane helix</keyword>
<keyword evidence="3" id="KW-0175">Coiled coil</keyword>
<keyword evidence="4" id="KW-0812">Transmembrane</keyword>
<dbReference type="InterPro" id="IPR003660">
    <property type="entry name" value="HAMP_dom"/>
</dbReference>
<dbReference type="Pfam" id="PF00672">
    <property type="entry name" value="HAMP"/>
    <property type="match status" value="1"/>
</dbReference>
<evidence type="ECO:0000256" key="3">
    <source>
        <dbReference type="SAM" id="Coils"/>
    </source>
</evidence>
<dbReference type="Pfam" id="PF00990">
    <property type="entry name" value="GGDEF"/>
    <property type="match status" value="1"/>
</dbReference>
<gene>
    <name evidence="7" type="ORF">EDC39_10277</name>
</gene>
<dbReference type="FunFam" id="3.30.70.270:FF:000001">
    <property type="entry name" value="Diguanylate cyclase domain protein"/>
    <property type="match status" value="1"/>
</dbReference>
<dbReference type="NCBIfam" id="TIGR00254">
    <property type="entry name" value="GGDEF"/>
    <property type="match status" value="1"/>
</dbReference>
<organism evidence="7 8">
    <name type="scientific">Geothermobacter ehrlichii</name>
    <dbReference type="NCBI Taxonomy" id="213224"/>
    <lineage>
        <taxon>Bacteria</taxon>
        <taxon>Pseudomonadati</taxon>
        <taxon>Thermodesulfobacteriota</taxon>
        <taxon>Desulfuromonadia</taxon>
        <taxon>Desulfuromonadales</taxon>
        <taxon>Geothermobacteraceae</taxon>
        <taxon>Geothermobacter</taxon>
    </lineage>
</organism>
<dbReference type="SUPFAM" id="SSF158472">
    <property type="entry name" value="HAMP domain-like"/>
    <property type="match status" value="1"/>
</dbReference>
<keyword evidence="8" id="KW-1185">Reference proteome</keyword>
<proteinExistence type="predicted"/>
<evidence type="ECO:0000256" key="2">
    <source>
        <dbReference type="ARBA" id="ARBA00034247"/>
    </source>
</evidence>
<protein>
    <recommendedName>
        <fullName evidence="1">diguanylate cyclase</fullName>
        <ecNumber evidence="1">2.7.7.65</ecNumber>
    </recommendedName>
</protein>
<dbReference type="SMART" id="SM00304">
    <property type="entry name" value="HAMP"/>
    <property type="match status" value="1"/>
</dbReference>
<feature type="transmembrane region" description="Helical" evidence="4">
    <location>
        <begin position="18"/>
        <end position="39"/>
    </location>
</feature>